<dbReference type="InterPro" id="IPR024195">
    <property type="entry name" value="NUDIX_hydrolase_YfcD_pred"/>
</dbReference>
<name>A0A561UNX5_9ACTN</name>
<evidence type="ECO:0000313" key="8">
    <source>
        <dbReference type="EMBL" id="TWG01051.1"/>
    </source>
</evidence>
<feature type="binding site" evidence="6">
    <location>
        <position position="85"/>
    </location>
    <ligand>
        <name>Mg(2+)</name>
        <dbReference type="ChEBI" id="CHEBI:18420"/>
    </ligand>
</feature>
<feature type="domain" description="Nudix hydrolase" evidence="7">
    <location>
        <begin position="32"/>
        <end position="162"/>
    </location>
</feature>
<dbReference type="Proteomes" id="UP000317940">
    <property type="component" value="Unassembled WGS sequence"/>
</dbReference>
<dbReference type="GO" id="GO:0046872">
    <property type="term" value="F:metal ion binding"/>
    <property type="evidence" value="ECO:0007669"/>
    <property type="project" value="UniProtKB-KW"/>
</dbReference>
<dbReference type="OrthoDB" id="67499at2"/>
<dbReference type="PROSITE" id="PS00893">
    <property type="entry name" value="NUDIX_BOX"/>
    <property type="match status" value="1"/>
</dbReference>
<dbReference type="EMBL" id="VIWT01000001">
    <property type="protein sequence ID" value="TWG01051.1"/>
    <property type="molecule type" value="Genomic_DNA"/>
</dbReference>
<dbReference type="SUPFAM" id="SSF55811">
    <property type="entry name" value="Nudix"/>
    <property type="match status" value="1"/>
</dbReference>
<dbReference type="InterPro" id="IPR000086">
    <property type="entry name" value="NUDIX_hydrolase_dom"/>
</dbReference>
<dbReference type="PANTHER" id="PTHR10885:SF0">
    <property type="entry name" value="ISOPENTENYL-DIPHOSPHATE DELTA-ISOMERASE"/>
    <property type="match status" value="1"/>
</dbReference>
<dbReference type="AlphaFoldDB" id="A0A561UNX5"/>
<comment type="similarity">
    <text evidence="2">Belongs to the Nudix hydrolase family.</text>
</comment>
<evidence type="ECO:0000256" key="3">
    <source>
        <dbReference type="ARBA" id="ARBA00022723"/>
    </source>
</evidence>
<evidence type="ECO:0000256" key="2">
    <source>
        <dbReference type="ARBA" id="ARBA00005582"/>
    </source>
</evidence>
<keyword evidence="4" id="KW-0378">Hydrolase</keyword>
<proteinExistence type="inferred from homology"/>
<evidence type="ECO:0000256" key="5">
    <source>
        <dbReference type="ARBA" id="ARBA00022842"/>
    </source>
</evidence>
<sequence>MSEPREELLDVVDRDDRVIGTSTRGEVYRLGLTHRCSAVLVRDAAGRIFTHRRHADKLFAPSTYDVFVGGVLGTGESYPEAAVREAEEELGVTGITVSPAFKFLFEYPQDGSSWFCDVYTAEWNGPVDPQQSEIEWHDWLTEDQIEQRIAEGDWPFVPDGLAAWQRYRVWRSERG</sequence>
<comment type="caution">
    <text evidence="8">The sequence shown here is derived from an EMBL/GenBank/DDBJ whole genome shotgun (WGS) entry which is preliminary data.</text>
</comment>
<gene>
    <name evidence="8" type="ORF">FHX73_114933</name>
</gene>
<dbReference type="RefSeq" id="WP_145907061.1">
    <property type="nucleotide sequence ID" value="NZ_BAAAMZ010000048.1"/>
</dbReference>
<organism evidence="8 9">
    <name type="scientific">Kitasatospora viridis</name>
    <dbReference type="NCBI Taxonomy" id="281105"/>
    <lineage>
        <taxon>Bacteria</taxon>
        <taxon>Bacillati</taxon>
        <taxon>Actinomycetota</taxon>
        <taxon>Actinomycetes</taxon>
        <taxon>Kitasatosporales</taxon>
        <taxon>Streptomycetaceae</taxon>
        <taxon>Kitasatospora</taxon>
    </lineage>
</organism>
<evidence type="ECO:0000259" key="7">
    <source>
        <dbReference type="PROSITE" id="PS51462"/>
    </source>
</evidence>
<feature type="binding site" evidence="6">
    <location>
        <position position="89"/>
    </location>
    <ligand>
        <name>Mg(2+)</name>
        <dbReference type="ChEBI" id="CHEBI:18420"/>
    </ligand>
</feature>
<dbReference type="PIRSF" id="PIRSF017340">
    <property type="entry name" value="Nudix_hydro"/>
    <property type="match status" value="1"/>
</dbReference>
<dbReference type="GO" id="GO:0016817">
    <property type="term" value="F:hydrolase activity, acting on acid anhydrides"/>
    <property type="evidence" value="ECO:0007669"/>
    <property type="project" value="InterPro"/>
</dbReference>
<evidence type="ECO:0000256" key="1">
    <source>
        <dbReference type="ARBA" id="ARBA00001946"/>
    </source>
</evidence>
<accession>A0A561UNX5</accession>
<dbReference type="PANTHER" id="PTHR10885">
    <property type="entry name" value="ISOPENTENYL-DIPHOSPHATE DELTA-ISOMERASE"/>
    <property type="match status" value="1"/>
</dbReference>
<evidence type="ECO:0000256" key="6">
    <source>
        <dbReference type="PIRSR" id="PIRSR017340-1"/>
    </source>
</evidence>
<keyword evidence="5 6" id="KW-0460">Magnesium</keyword>
<protein>
    <submittedName>
        <fullName evidence="8">Isopentenyldiphosphate isomerase</fullName>
    </submittedName>
</protein>
<dbReference type="GO" id="GO:0016853">
    <property type="term" value="F:isomerase activity"/>
    <property type="evidence" value="ECO:0007669"/>
    <property type="project" value="UniProtKB-KW"/>
</dbReference>
<dbReference type="Gene3D" id="3.90.79.10">
    <property type="entry name" value="Nucleoside Triphosphate Pyrophosphohydrolase"/>
    <property type="match status" value="1"/>
</dbReference>
<comment type="cofactor">
    <cofactor evidence="1">
        <name>Mg(2+)</name>
        <dbReference type="ChEBI" id="CHEBI:18420"/>
    </cofactor>
</comment>
<evidence type="ECO:0000313" key="9">
    <source>
        <dbReference type="Proteomes" id="UP000317940"/>
    </source>
</evidence>
<dbReference type="Pfam" id="PF00293">
    <property type="entry name" value="NUDIX"/>
    <property type="match status" value="1"/>
</dbReference>
<evidence type="ECO:0000256" key="4">
    <source>
        <dbReference type="ARBA" id="ARBA00022801"/>
    </source>
</evidence>
<keyword evidence="8" id="KW-0413">Isomerase</keyword>
<dbReference type="InterPro" id="IPR020084">
    <property type="entry name" value="NUDIX_hydrolase_CS"/>
</dbReference>
<keyword evidence="9" id="KW-1185">Reference proteome</keyword>
<keyword evidence="3 6" id="KW-0479">Metal-binding</keyword>
<dbReference type="InterPro" id="IPR015797">
    <property type="entry name" value="NUDIX_hydrolase-like_dom_sf"/>
</dbReference>
<dbReference type="PROSITE" id="PS51462">
    <property type="entry name" value="NUDIX"/>
    <property type="match status" value="1"/>
</dbReference>
<reference evidence="8 9" key="1">
    <citation type="submission" date="2019-06" db="EMBL/GenBank/DDBJ databases">
        <title>Sequencing the genomes of 1000 actinobacteria strains.</title>
        <authorList>
            <person name="Klenk H.-P."/>
        </authorList>
    </citation>
    <scope>NUCLEOTIDE SEQUENCE [LARGE SCALE GENOMIC DNA]</scope>
    <source>
        <strain evidence="8 9">DSM 44826</strain>
    </source>
</reference>